<keyword evidence="3" id="KW-0808">Transferase</keyword>
<dbReference type="InterPro" id="IPR002182">
    <property type="entry name" value="NB-ARC"/>
</dbReference>
<dbReference type="SUPFAM" id="SSF52540">
    <property type="entry name" value="P-loop containing nucleoside triphosphate hydrolases"/>
    <property type="match status" value="2"/>
</dbReference>
<evidence type="ECO:0000259" key="2">
    <source>
        <dbReference type="PROSITE" id="PS50887"/>
    </source>
</evidence>
<feature type="domain" description="GGDEF" evidence="2">
    <location>
        <begin position="43"/>
        <end position="175"/>
    </location>
</feature>
<dbReference type="PROSITE" id="PS50887">
    <property type="entry name" value="GGDEF"/>
    <property type="match status" value="1"/>
</dbReference>
<sequence length="1156" mass="125769">MSSMPSSLDVRHCPRDPLTGALSRTCLDDVLQATLDAAQRERSRVTLCLLDVDHFKNINDAYGHRRGDEALREVAHRIQRELRSSDLMVRYGGDEFVLILPDSTHAQAVALAERLLARVQATPCPGVPPLRLSISVGVATYPDDADTAEALMECADQRHAQAKRQGRRRVVAEDVAVADSDRLPEPARLIERDTQLAAIHTFLSRLRRAGRGALLIAGAPGTGRSRLLTAGVAAALQQGYAILPLDGREPVPLAPGPGRLSVPWQELVSLPADEAEARLRRLAAEDGCHGLLIVFDGWDDLDPAARSWVKRLLAGAGPMPVGVMATAGGAASVPTAPFVARVVVDALSQEATRVWVRGTLLWDPPADFIVWLHRTTQGRPAAIRATLDRLVEQGVLRREPGNGWRLADGYAGAIRDGGTGPLVQQYPHNLPAALTEFVGRTAEVAQARSLILEHRLVTLTGPGGIGKTRLALEVAAAVRTDFPDGVWFVPLAPIQDTRLVPDTILAALGEQQPAGETALDYLKEKLQESRMLLVLDNLEQLPDAPALVADLLAASRHLRVLVTSRHRLNLPEEVVFAVPPLPVPRSGDGWSAARLTDFAATALFVARAQAVRPDFRVTDENAADIAALCARLDGLPLAIELAAARVDEFSPRDLLAQMDRRLAILDDGPRDLPARQRTLRGAIDWGYRLLSPTEQRFFRQFAVFVGGATLEAVSAVLGGGLGHGRPGQPPPADVVRSLYDKSLLLAAGGRRIGMLETIREYALELLAASGEEAAVRDRHAAYMLYLVEKAQPHLRGHDQMRWRSRLEAERDNIRAAMAWLIKRREMERAGRLAAALWIYWDSVGRTAELHRWLTAVIQERERLSDPVLAAVLHSLGSINWMLGNSDEAEDCFESALQLWRRLGNREREAAALNNLGLVAGRRGEYDRAEDYFRASLAMTRETGDAWAVAITLSNLGWAALERGDIVEAIDRLTEALAAQEAAGDRSGLALTMSNLGAATLQRGDYAAAAQHFEQSWALAHESRDERTAVLTLARRALLALIQGDLEASRRDCFEALARWQELGYKAEMVEGLQVLAGVAAALRKPEVAARLLGAVAAIRAATRSPGAASVHPEFRRLIESARASLSPTAWQAAWQAGQTASLPQLLDDVQRALGQE</sequence>
<dbReference type="NCBIfam" id="TIGR00254">
    <property type="entry name" value="GGDEF"/>
    <property type="match status" value="1"/>
</dbReference>
<dbReference type="FunCoup" id="D1CA84">
    <property type="interactions" value="6"/>
</dbReference>
<protein>
    <submittedName>
        <fullName evidence="3">Diguanylate cyclase and serine/threonine protein kinase with TPR repeats</fullName>
    </submittedName>
</protein>
<dbReference type="PROSITE" id="PS50005">
    <property type="entry name" value="TPR"/>
    <property type="match status" value="2"/>
</dbReference>
<dbReference type="KEGG" id="sti:Sthe_3327"/>
<dbReference type="CDD" id="cd01949">
    <property type="entry name" value="GGDEF"/>
    <property type="match status" value="1"/>
</dbReference>
<evidence type="ECO:0000313" key="4">
    <source>
        <dbReference type="Proteomes" id="UP000002027"/>
    </source>
</evidence>
<proteinExistence type="predicted"/>
<name>D1CA84_SPHTD</name>
<dbReference type="Pfam" id="PF00990">
    <property type="entry name" value="GGDEF"/>
    <property type="match status" value="1"/>
</dbReference>
<dbReference type="PANTHER" id="PTHR47691">
    <property type="entry name" value="REGULATOR-RELATED"/>
    <property type="match status" value="1"/>
</dbReference>
<dbReference type="SMART" id="SM00028">
    <property type="entry name" value="TPR"/>
    <property type="match status" value="5"/>
</dbReference>
<dbReference type="PANTHER" id="PTHR47691:SF3">
    <property type="entry name" value="HTH-TYPE TRANSCRIPTIONAL REGULATOR RV0890C-RELATED"/>
    <property type="match status" value="1"/>
</dbReference>
<dbReference type="SMART" id="SM00267">
    <property type="entry name" value="GGDEF"/>
    <property type="match status" value="1"/>
</dbReference>
<dbReference type="Gene3D" id="3.30.70.270">
    <property type="match status" value="1"/>
</dbReference>
<dbReference type="GO" id="GO:0043531">
    <property type="term" value="F:ADP binding"/>
    <property type="evidence" value="ECO:0007669"/>
    <property type="project" value="InterPro"/>
</dbReference>
<dbReference type="InterPro" id="IPR029787">
    <property type="entry name" value="Nucleotide_cyclase"/>
</dbReference>
<dbReference type="Pfam" id="PF13424">
    <property type="entry name" value="TPR_12"/>
    <property type="match status" value="2"/>
</dbReference>
<gene>
    <name evidence="3" type="ordered locus">Sthe_3327</name>
</gene>
<dbReference type="InterPro" id="IPR011990">
    <property type="entry name" value="TPR-like_helical_dom_sf"/>
</dbReference>
<evidence type="ECO:0000313" key="3">
    <source>
        <dbReference type="EMBL" id="ACZ40727.1"/>
    </source>
</evidence>
<keyword evidence="4" id="KW-1185">Reference proteome</keyword>
<dbReference type="PRINTS" id="PR00364">
    <property type="entry name" value="DISEASERSIST"/>
</dbReference>
<organism evidence="3 4">
    <name type="scientific">Sphaerobacter thermophilus (strain ATCC 49802 / DSM 20745 / KCCM 41009 / NCIMB 13125 / S 6022)</name>
    <dbReference type="NCBI Taxonomy" id="479434"/>
    <lineage>
        <taxon>Bacteria</taxon>
        <taxon>Pseudomonadati</taxon>
        <taxon>Thermomicrobiota</taxon>
        <taxon>Thermomicrobia</taxon>
        <taxon>Sphaerobacterales</taxon>
        <taxon>Sphaerobacterineae</taxon>
        <taxon>Sphaerobacteraceae</taxon>
        <taxon>Sphaerobacter</taxon>
    </lineage>
</organism>
<evidence type="ECO:0000256" key="1">
    <source>
        <dbReference type="PROSITE-ProRule" id="PRU00339"/>
    </source>
</evidence>
<dbReference type="Proteomes" id="UP000002027">
    <property type="component" value="Chromosome 2"/>
</dbReference>
<dbReference type="Pfam" id="PF00931">
    <property type="entry name" value="NB-ARC"/>
    <property type="match status" value="1"/>
</dbReference>
<dbReference type="RefSeq" id="WP_012873762.1">
    <property type="nucleotide sequence ID" value="NC_013524.1"/>
</dbReference>
<dbReference type="InterPro" id="IPR027417">
    <property type="entry name" value="P-loop_NTPase"/>
</dbReference>
<reference evidence="3 4" key="2">
    <citation type="journal article" date="2010" name="Stand. Genomic Sci.">
        <title>Complete genome sequence of Desulfohalobium retbaense type strain (HR(100)).</title>
        <authorList>
            <person name="Spring S."/>
            <person name="Nolan M."/>
            <person name="Lapidus A."/>
            <person name="Glavina Del Rio T."/>
            <person name="Copeland A."/>
            <person name="Tice H."/>
            <person name="Cheng J.F."/>
            <person name="Lucas S."/>
            <person name="Land M."/>
            <person name="Chen F."/>
            <person name="Bruce D."/>
            <person name="Goodwin L."/>
            <person name="Pitluck S."/>
            <person name="Ivanova N."/>
            <person name="Mavromatis K."/>
            <person name="Mikhailova N."/>
            <person name="Pati A."/>
            <person name="Chen A."/>
            <person name="Palaniappan K."/>
            <person name="Hauser L."/>
            <person name="Chang Y.J."/>
            <person name="Jeffries C.D."/>
            <person name="Munk C."/>
            <person name="Kiss H."/>
            <person name="Chain P."/>
            <person name="Han C."/>
            <person name="Brettin T."/>
            <person name="Detter J.C."/>
            <person name="Schuler E."/>
            <person name="Goker M."/>
            <person name="Rohde M."/>
            <person name="Bristow J."/>
            <person name="Eisen J.A."/>
            <person name="Markowitz V."/>
            <person name="Hugenholtz P."/>
            <person name="Kyrpides N.C."/>
            <person name="Klenk H.P."/>
        </authorList>
    </citation>
    <scope>NUCLEOTIDE SEQUENCE [LARGE SCALE GENOMIC DNA]</scope>
    <source>
        <strain evidence="4">ATCC 49802 / DSM 20745 / S 6022</strain>
    </source>
</reference>
<dbReference type="InterPro" id="IPR019734">
    <property type="entry name" value="TPR_rpt"/>
</dbReference>
<dbReference type="OrthoDB" id="149079at2"/>
<reference evidence="4" key="1">
    <citation type="submission" date="2009-11" db="EMBL/GenBank/DDBJ databases">
        <title>The complete chromosome 2 of Sphaerobacter thermophilus DSM 20745.</title>
        <authorList>
            <person name="Lucas S."/>
            <person name="Copeland A."/>
            <person name="Lapidus A."/>
            <person name="Glavina del Rio T."/>
            <person name="Dalin E."/>
            <person name="Tice H."/>
            <person name="Bruce D."/>
            <person name="Goodwin L."/>
            <person name="Pitluck S."/>
            <person name="Kyrpides N."/>
            <person name="Mavromatis K."/>
            <person name="Ivanova N."/>
            <person name="Mikhailova N."/>
            <person name="LaButti K.M."/>
            <person name="Clum A."/>
            <person name="Sun H.I."/>
            <person name="Brettin T."/>
            <person name="Detter J.C."/>
            <person name="Han C."/>
            <person name="Larimer F."/>
            <person name="Land M."/>
            <person name="Hauser L."/>
            <person name="Markowitz V."/>
            <person name="Cheng J.F."/>
            <person name="Hugenholtz P."/>
            <person name="Woyke T."/>
            <person name="Wu D."/>
            <person name="Steenblock K."/>
            <person name="Schneider S."/>
            <person name="Pukall R."/>
            <person name="Goeker M."/>
            <person name="Klenk H.P."/>
            <person name="Eisen J.A."/>
        </authorList>
    </citation>
    <scope>NUCLEOTIDE SEQUENCE [LARGE SCALE GENOMIC DNA]</scope>
    <source>
        <strain evidence="4">ATCC 49802 / DSM 20745 / S 6022</strain>
    </source>
</reference>
<dbReference type="GO" id="GO:0004674">
    <property type="term" value="F:protein serine/threonine kinase activity"/>
    <property type="evidence" value="ECO:0007669"/>
    <property type="project" value="UniProtKB-KW"/>
</dbReference>
<keyword evidence="3" id="KW-0723">Serine/threonine-protein kinase</keyword>
<dbReference type="InterPro" id="IPR000160">
    <property type="entry name" value="GGDEF_dom"/>
</dbReference>
<feature type="repeat" description="TPR" evidence="1">
    <location>
        <begin position="909"/>
        <end position="942"/>
    </location>
</feature>
<dbReference type="Gene3D" id="3.40.50.300">
    <property type="entry name" value="P-loop containing nucleotide triphosphate hydrolases"/>
    <property type="match status" value="1"/>
</dbReference>
<dbReference type="STRING" id="479434.Sthe_3327"/>
<keyword evidence="3" id="KW-0418">Kinase</keyword>
<dbReference type="InterPro" id="IPR043128">
    <property type="entry name" value="Rev_trsase/Diguanyl_cyclase"/>
</dbReference>
<dbReference type="EMBL" id="CP001824">
    <property type="protein sequence ID" value="ACZ40727.1"/>
    <property type="molecule type" value="Genomic_DNA"/>
</dbReference>
<dbReference type="Gene3D" id="1.25.40.10">
    <property type="entry name" value="Tetratricopeptide repeat domain"/>
    <property type="match status" value="1"/>
</dbReference>
<dbReference type="FunFam" id="3.30.70.270:FF:000001">
    <property type="entry name" value="Diguanylate cyclase domain protein"/>
    <property type="match status" value="1"/>
</dbReference>
<dbReference type="eggNOG" id="COG3903">
    <property type="taxonomic scope" value="Bacteria"/>
</dbReference>
<accession>D1CA84</accession>
<dbReference type="eggNOG" id="COG3706">
    <property type="taxonomic scope" value="Bacteria"/>
</dbReference>
<keyword evidence="1" id="KW-0802">TPR repeat</keyword>
<dbReference type="AlphaFoldDB" id="D1CA84"/>
<dbReference type="HOGENOM" id="CLU_008612_0_0_0"/>
<dbReference type="InParanoid" id="D1CA84"/>
<dbReference type="SUPFAM" id="SSF48452">
    <property type="entry name" value="TPR-like"/>
    <property type="match status" value="1"/>
</dbReference>
<dbReference type="SUPFAM" id="SSF55073">
    <property type="entry name" value="Nucleotide cyclase"/>
    <property type="match status" value="1"/>
</dbReference>
<feature type="repeat" description="TPR" evidence="1">
    <location>
        <begin position="989"/>
        <end position="1022"/>
    </location>
</feature>